<reference evidence="2" key="1">
    <citation type="journal article" date="2019" name="Sci. Rep.">
        <title>Draft genome of Tanacetum cinerariifolium, the natural source of mosquito coil.</title>
        <authorList>
            <person name="Yamashiro T."/>
            <person name="Shiraishi A."/>
            <person name="Satake H."/>
            <person name="Nakayama K."/>
        </authorList>
    </citation>
    <scope>NUCLEOTIDE SEQUENCE</scope>
</reference>
<evidence type="ECO:0000313" key="2">
    <source>
        <dbReference type="EMBL" id="GFD56304.1"/>
    </source>
</evidence>
<organism evidence="2">
    <name type="scientific">Tanacetum cinerariifolium</name>
    <name type="common">Dalmatian daisy</name>
    <name type="synonym">Chrysanthemum cinerariifolium</name>
    <dbReference type="NCBI Taxonomy" id="118510"/>
    <lineage>
        <taxon>Eukaryota</taxon>
        <taxon>Viridiplantae</taxon>
        <taxon>Streptophyta</taxon>
        <taxon>Embryophyta</taxon>
        <taxon>Tracheophyta</taxon>
        <taxon>Spermatophyta</taxon>
        <taxon>Magnoliopsida</taxon>
        <taxon>eudicotyledons</taxon>
        <taxon>Gunneridae</taxon>
        <taxon>Pentapetalae</taxon>
        <taxon>asterids</taxon>
        <taxon>campanulids</taxon>
        <taxon>Asterales</taxon>
        <taxon>Asteraceae</taxon>
        <taxon>Asteroideae</taxon>
        <taxon>Anthemideae</taxon>
        <taxon>Anthemidinae</taxon>
        <taxon>Tanacetum</taxon>
    </lineage>
</organism>
<protein>
    <submittedName>
        <fullName evidence="2">Uncharacterized protein</fullName>
    </submittedName>
</protein>
<accession>A0A699XIG6</accession>
<feature type="compositionally biased region" description="Acidic residues" evidence="1">
    <location>
        <begin position="22"/>
        <end position="38"/>
    </location>
</feature>
<sequence length="56" mass="6336">EMDPYEEVANKGRTPEYHAPSDEDIQVGDEDEDPEEDPSEKHDLEDDDEDPNSSSS</sequence>
<feature type="compositionally biased region" description="Acidic residues" evidence="1">
    <location>
        <begin position="45"/>
        <end position="56"/>
    </location>
</feature>
<feature type="compositionally biased region" description="Basic and acidic residues" evidence="1">
    <location>
        <begin position="8"/>
        <end position="21"/>
    </location>
</feature>
<feature type="non-terminal residue" evidence="2">
    <location>
        <position position="1"/>
    </location>
</feature>
<comment type="caution">
    <text evidence="2">The sequence shown here is derived from an EMBL/GenBank/DDBJ whole genome shotgun (WGS) entry which is preliminary data.</text>
</comment>
<feature type="region of interest" description="Disordered" evidence="1">
    <location>
        <begin position="1"/>
        <end position="56"/>
    </location>
</feature>
<dbReference type="AlphaFoldDB" id="A0A699XIG6"/>
<gene>
    <name evidence="2" type="ORF">Tci_928273</name>
</gene>
<dbReference type="EMBL" id="BKCJ011827982">
    <property type="protein sequence ID" value="GFD56304.1"/>
    <property type="molecule type" value="Genomic_DNA"/>
</dbReference>
<feature type="non-terminal residue" evidence="2">
    <location>
        <position position="56"/>
    </location>
</feature>
<proteinExistence type="predicted"/>
<name>A0A699XIG6_TANCI</name>
<evidence type="ECO:0000256" key="1">
    <source>
        <dbReference type="SAM" id="MobiDB-lite"/>
    </source>
</evidence>